<dbReference type="GO" id="GO:0004499">
    <property type="term" value="F:N,N-dimethylaniline monooxygenase activity"/>
    <property type="evidence" value="ECO:0007669"/>
    <property type="project" value="InterPro"/>
</dbReference>
<name>A0A345YT21_9MICO</name>
<dbReference type="Proteomes" id="UP000282185">
    <property type="component" value="Unassembled WGS sequence"/>
</dbReference>
<evidence type="ECO:0000256" key="1">
    <source>
        <dbReference type="ARBA" id="ARBA00001974"/>
    </source>
</evidence>
<dbReference type="GO" id="GO:0050661">
    <property type="term" value="F:NADP binding"/>
    <property type="evidence" value="ECO:0007669"/>
    <property type="project" value="InterPro"/>
</dbReference>
<dbReference type="InterPro" id="IPR020946">
    <property type="entry name" value="Flavin_mOase-like"/>
</dbReference>
<evidence type="ECO:0000313" key="9">
    <source>
        <dbReference type="EMBL" id="RRR20922.1"/>
    </source>
</evidence>
<proteinExistence type="inferred from homology"/>
<dbReference type="EMBL" id="CP031356">
    <property type="protein sequence ID" value="AXK47073.1"/>
    <property type="molecule type" value="Genomic_DNA"/>
</dbReference>
<keyword evidence="7" id="KW-0503">Monooxygenase</keyword>
<comment type="similarity">
    <text evidence="2">Belongs to the FAD-binding monooxygenase family.</text>
</comment>
<dbReference type="Pfam" id="PF13450">
    <property type="entry name" value="NAD_binding_8"/>
    <property type="match status" value="1"/>
</dbReference>
<sequence length="629" mass="70128">MKNTPISMEELHQLRSKYAQERDRRTRADGARQYLPASGEFGYYAKDPYTPRAEREPKTDQVEALVIGAGFGGLLSAGFLRGEGLDSIRLMDEAGDVGGTWYWNRYPGIHCDIESYVYMPLLEETGYIPTRRYAPGEEIRQHAMRIAHHYGLYDDFVPHTRATSLEWDENALEWVVDTDRGDHFRARFVITSSGTLTQPKLPGIPGIETFRGHTFHTSRWDYAYTGGTADGELTGLADKRVAVVGTGATGLQVVPHLAESARELFVFQRTPSTVDVRDNRDTDPEWAESLKPGWQQERMDNFLRVLSGAEVDEVLVQDGWTATTTLQRHILSGSVDDSLSDDDREIRDELDDAAAMNRLRARVDEVVHDRATAEALKPWYRYMCKRPGFSDHYLQAFNRPSVHLIDTADHQGITAMTDTSVVVGDETYEVDCIIFATGFETGVSGVVSGALAVAGRGGQQLLHAWAQGPRTLHGFFTHGFPNLFQIGAIHNANSVNFVHILQEQARHISSIISRAKAEGALWIEPSAEAEEEWVATVQETARDVSDFQARCTPSYYNAEGTQAITGFTYSPGPVAFHQLLDEWRGGDMSDVLVHHLGDRPSREAAFSGATSRILHDSQPRRSSLVPRVS</sequence>
<dbReference type="Proteomes" id="UP000254236">
    <property type="component" value="Chromosome"/>
</dbReference>
<dbReference type="SUPFAM" id="SSF51905">
    <property type="entry name" value="FAD/NAD(P)-binding domain"/>
    <property type="match status" value="2"/>
</dbReference>
<keyword evidence="10" id="KW-1185">Reference proteome</keyword>
<evidence type="ECO:0000256" key="3">
    <source>
        <dbReference type="ARBA" id="ARBA00022630"/>
    </source>
</evidence>
<dbReference type="KEGG" id="bsau:DWV08_16580"/>
<dbReference type="PANTHER" id="PTHR43098">
    <property type="entry name" value="L-ORNITHINE N(5)-MONOOXYGENASE-RELATED"/>
    <property type="match status" value="1"/>
</dbReference>
<dbReference type="Gene3D" id="3.50.50.60">
    <property type="entry name" value="FAD/NAD(P)-binding domain"/>
    <property type="match status" value="2"/>
</dbReference>
<dbReference type="InterPro" id="IPR036188">
    <property type="entry name" value="FAD/NAD-bd_sf"/>
</dbReference>
<keyword evidence="6" id="KW-0560">Oxidoreductase</keyword>
<dbReference type="AlphaFoldDB" id="A0A345YT21"/>
<evidence type="ECO:0000313" key="10">
    <source>
        <dbReference type="Proteomes" id="UP000254236"/>
    </source>
</evidence>
<organism evidence="9 11">
    <name type="scientific">Brachybacterium saurashtrense</name>
    <dbReference type="NCBI Taxonomy" id="556288"/>
    <lineage>
        <taxon>Bacteria</taxon>
        <taxon>Bacillati</taxon>
        <taxon>Actinomycetota</taxon>
        <taxon>Actinomycetes</taxon>
        <taxon>Micrococcales</taxon>
        <taxon>Dermabacteraceae</taxon>
        <taxon>Brachybacterium</taxon>
    </lineage>
</organism>
<dbReference type="GO" id="GO:0050660">
    <property type="term" value="F:flavin adenine dinucleotide binding"/>
    <property type="evidence" value="ECO:0007669"/>
    <property type="project" value="InterPro"/>
</dbReference>
<evidence type="ECO:0000256" key="4">
    <source>
        <dbReference type="ARBA" id="ARBA00022827"/>
    </source>
</evidence>
<evidence type="ECO:0000256" key="2">
    <source>
        <dbReference type="ARBA" id="ARBA00010139"/>
    </source>
</evidence>
<reference evidence="9 11" key="2">
    <citation type="submission" date="2018-08" db="EMBL/GenBank/DDBJ databases">
        <title>Brachybacterium saurashtrense DSM 23186.</title>
        <authorList>
            <person name="Li Y."/>
        </authorList>
    </citation>
    <scope>NUCLEOTIDE SEQUENCE [LARGE SCALE GENOMIC DNA]</scope>
    <source>
        <strain evidence="9 11">DSM 23186</strain>
    </source>
</reference>
<evidence type="ECO:0000256" key="5">
    <source>
        <dbReference type="ARBA" id="ARBA00022857"/>
    </source>
</evidence>
<dbReference type="EMBL" id="QSWH01000011">
    <property type="protein sequence ID" value="RRR20922.1"/>
    <property type="molecule type" value="Genomic_DNA"/>
</dbReference>
<accession>A0A345YT21</accession>
<dbReference type="InterPro" id="IPR050775">
    <property type="entry name" value="FAD-binding_Monooxygenases"/>
</dbReference>
<keyword evidence="4" id="KW-0274">FAD</keyword>
<dbReference type="PANTHER" id="PTHR43098:SF2">
    <property type="entry name" value="FAD-BINDING MONOOXYGENASE AUSB-RELATED"/>
    <property type="match status" value="1"/>
</dbReference>
<reference evidence="8 10" key="1">
    <citation type="submission" date="2018-07" db="EMBL/GenBank/DDBJ databases">
        <title>Brachybacterium saurashtrense DSM 23186 genome sequence.</title>
        <authorList>
            <person name="Guo L."/>
        </authorList>
    </citation>
    <scope>NUCLEOTIDE SEQUENCE [LARGE SCALE GENOMIC DNA]</scope>
    <source>
        <strain evidence="8 10">DSM 23186</strain>
    </source>
</reference>
<dbReference type="OrthoDB" id="5168853at2"/>
<evidence type="ECO:0000313" key="11">
    <source>
        <dbReference type="Proteomes" id="UP000282185"/>
    </source>
</evidence>
<protein>
    <submittedName>
        <fullName evidence="9">NAD(P)/FAD-dependent oxidoreductase</fullName>
    </submittedName>
</protein>
<evidence type="ECO:0000256" key="7">
    <source>
        <dbReference type="ARBA" id="ARBA00023033"/>
    </source>
</evidence>
<keyword evidence="3" id="KW-0285">Flavoprotein</keyword>
<gene>
    <name evidence="8" type="ORF">DWV08_16580</name>
    <name evidence="9" type="ORF">DXU92_16475</name>
</gene>
<dbReference type="Pfam" id="PF00743">
    <property type="entry name" value="FMO-like"/>
    <property type="match status" value="1"/>
</dbReference>
<evidence type="ECO:0000313" key="8">
    <source>
        <dbReference type="EMBL" id="AXK47073.1"/>
    </source>
</evidence>
<dbReference type="FunFam" id="3.50.50.60:FF:000341">
    <property type="entry name" value="Baeyer-Villiger monooxygenase"/>
    <property type="match status" value="1"/>
</dbReference>
<comment type="cofactor">
    <cofactor evidence="1">
        <name>FAD</name>
        <dbReference type="ChEBI" id="CHEBI:57692"/>
    </cofactor>
</comment>
<dbReference type="RefSeq" id="WP_115414820.1">
    <property type="nucleotide sequence ID" value="NZ_CP031356.1"/>
</dbReference>
<evidence type="ECO:0000256" key="6">
    <source>
        <dbReference type="ARBA" id="ARBA00023002"/>
    </source>
</evidence>
<keyword evidence="5" id="KW-0521">NADP</keyword>